<keyword evidence="1" id="KW-0720">Serine protease</keyword>
<keyword evidence="1" id="KW-0645">Protease</keyword>
<dbReference type="RefSeq" id="WP_244718159.1">
    <property type="nucleotide sequence ID" value="NZ_CP095072.1"/>
</dbReference>
<sequence>MDFQRNWEDYVGQTVCVAGYHNYSPRCGEIVDTSYSKSNLYDMRRADYYAVPGDSGGTVYSGESGLLMGIHQGNGGDYEVYTQVHNIISEFGIYPYLD</sequence>
<evidence type="ECO:0000256" key="1">
    <source>
        <dbReference type="ARBA" id="ARBA00022825"/>
    </source>
</evidence>
<keyword evidence="1" id="KW-0378">Hydrolase</keyword>
<name>A0ABY4EWV6_9BACI</name>
<keyword evidence="3" id="KW-1185">Reference proteome</keyword>
<organism evidence="2 3">
    <name type="scientific">Gracilibacillus caseinilyticus</name>
    <dbReference type="NCBI Taxonomy" id="2932256"/>
    <lineage>
        <taxon>Bacteria</taxon>
        <taxon>Bacillati</taxon>
        <taxon>Bacillota</taxon>
        <taxon>Bacilli</taxon>
        <taxon>Bacillales</taxon>
        <taxon>Bacillaceae</taxon>
        <taxon>Gracilibacillus</taxon>
    </lineage>
</organism>
<accession>A0ABY4EWV6</accession>
<dbReference type="Gene3D" id="2.40.10.10">
    <property type="entry name" value="Trypsin-like serine proteases"/>
    <property type="match status" value="1"/>
</dbReference>
<dbReference type="EMBL" id="CP095072">
    <property type="protein sequence ID" value="UOQ48119.1"/>
    <property type="molecule type" value="Genomic_DNA"/>
</dbReference>
<proteinExistence type="predicted"/>
<protein>
    <submittedName>
        <fullName evidence="2">S1 family peptidase</fullName>
    </submittedName>
</protein>
<dbReference type="SUPFAM" id="SSF50494">
    <property type="entry name" value="Trypsin-like serine proteases"/>
    <property type="match status" value="1"/>
</dbReference>
<evidence type="ECO:0000313" key="2">
    <source>
        <dbReference type="EMBL" id="UOQ48119.1"/>
    </source>
</evidence>
<evidence type="ECO:0000313" key="3">
    <source>
        <dbReference type="Proteomes" id="UP000831782"/>
    </source>
</evidence>
<reference evidence="2 3" key="1">
    <citation type="submission" date="2022-04" db="EMBL/GenBank/DDBJ databases">
        <title>Gracilibacillus sp. isolated from saltern.</title>
        <authorList>
            <person name="Won M."/>
            <person name="Lee C.-M."/>
            <person name="Woen H.-Y."/>
            <person name="Kwon S.-W."/>
        </authorList>
    </citation>
    <scope>NUCLEOTIDE SEQUENCE [LARGE SCALE GENOMIC DNA]</scope>
    <source>
        <strain evidence="2 3">SSWR10-1</strain>
    </source>
</reference>
<dbReference type="InterPro" id="IPR043504">
    <property type="entry name" value="Peptidase_S1_PA_chymotrypsin"/>
</dbReference>
<dbReference type="InterPro" id="IPR009003">
    <property type="entry name" value="Peptidase_S1_PA"/>
</dbReference>
<dbReference type="Proteomes" id="UP000831782">
    <property type="component" value="Chromosome"/>
</dbReference>
<gene>
    <name evidence="2" type="ORF">MUN88_19045</name>
</gene>